<keyword evidence="2" id="KW-1133">Transmembrane helix</keyword>
<accession>A0ABR3P743</accession>
<feature type="region of interest" description="Disordered" evidence="1">
    <location>
        <begin position="260"/>
        <end position="311"/>
    </location>
</feature>
<sequence>MVGTGLVYKDLLPIPDSTQAVTDPDKTDQATSLRHNPTDSHALAKEALTFEEKGAAQQPHDEEVVDLGWNEPKHNIAAPLVGGMDNEELWLLIRRFNKQMYHVKEYVTPPPGNLDLNVADEEEFSPDKLRANIERLYMTVGLGMMGFGKQIARLRSWRETRRTAWFCTAYFVAWVLDLLVPLFACTIILLIAYPPCRDVMFPPAPIALVDSKTGGVQKPKAGVLGSTDTATGAPENHKGEAAEAEASNFVNSIASVALASASGKHPQGEPPSEAGAPGDSVPDPTSMAASASDARASAGGAKTSAKHDKTKVPMETAMWTKMRPIMHGLADVADTWERFGNALSPTPPFPQDMYRLRIAAVVVPLLGISLLTSAYMFTKGATFGVGFGFFGDPVIQPGLKWLNRTFPHWEKLLEIRNTLLKGVPTNAQLTITLLRIGEANKAPIPPPPSAAEPPPDIPADVTDEHLRATGSDWPLNATQEELDAAMAHDPTTAHETGGADIDHSKDAKHGKKGAKLLSFFKHGVKGTIETALGADHLKAKVGSEHAKSRLGVVVTDKEKDLTGPVDFACRYHGKKGHAYISTKATIPCVSFSLDKKIAEEGSLGREELLHPVWSLAIADIKEIKKVGGLGWKAKLVVGWALDREIADGIEIVSKTGETWKMTAMVLRDEMFNRLVAMGGQKWEAW</sequence>
<protein>
    <submittedName>
        <fullName evidence="3">Uncharacterized protein</fullName>
    </submittedName>
</protein>
<feature type="compositionally biased region" description="Pro residues" evidence="1">
    <location>
        <begin position="443"/>
        <end position="457"/>
    </location>
</feature>
<keyword evidence="2" id="KW-0812">Transmembrane</keyword>
<feature type="region of interest" description="Disordered" evidence="1">
    <location>
        <begin position="440"/>
        <end position="461"/>
    </location>
</feature>
<gene>
    <name evidence="3" type="ORF">AAFC00_006074</name>
</gene>
<dbReference type="InterPro" id="IPR021709">
    <property type="entry name" value="DUF3292"/>
</dbReference>
<dbReference type="EMBL" id="JBFMKM010000013">
    <property type="protein sequence ID" value="KAL1301895.1"/>
    <property type="molecule type" value="Genomic_DNA"/>
</dbReference>
<keyword evidence="4" id="KW-1185">Reference proteome</keyword>
<feature type="compositionally biased region" description="Low complexity" evidence="1">
    <location>
        <begin position="286"/>
        <end position="301"/>
    </location>
</feature>
<dbReference type="Proteomes" id="UP001562354">
    <property type="component" value="Unassembled WGS sequence"/>
</dbReference>
<keyword evidence="2" id="KW-0472">Membrane</keyword>
<proteinExistence type="predicted"/>
<evidence type="ECO:0000313" key="4">
    <source>
        <dbReference type="Proteomes" id="UP001562354"/>
    </source>
</evidence>
<dbReference type="GeneID" id="95979773"/>
<organism evidence="3 4">
    <name type="scientific">Neodothiora populina</name>
    <dbReference type="NCBI Taxonomy" id="2781224"/>
    <lineage>
        <taxon>Eukaryota</taxon>
        <taxon>Fungi</taxon>
        <taxon>Dikarya</taxon>
        <taxon>Ascomycota</taxon>
        <taxon>Pezizomycotina</taxon>
        <taxon>Dothideomycetes</taxon>
        <taxon>Dothideomycetidae</taxon>
        <taxon>Dothideales</taxon>
        <taxon>Dothioraceae</taxon>
        <taxon>Neodothiora</taxon>
    </lineage>
</organism>
<evidence type="ECO:0000256" key="1">
    <source>
        <dbReference type="SAM" id="MobiDB-lite"/>
    </source>
</evidence>
<evidence type="ECO:0000313" key="3">
    <source>
        <dbReference type="EMBL" id="KAL1301895.1"/>
    </source>
</evidence>
<comment type="caution">
    <text evidence="3">The sequence shown here is derived from an EMBL/GenBank/DDBJ whole genome shotgun (WGS) entry which is preliminary data.</text>
</comment>
<name>A0ABR3P743_9PEZI</name>
<dbReference type="PANTHER" id="PTHR38694">
    <property type="entry name" value="CONSERVED EXPRESSED PROTEIN"/>
    <property type="match status" value="1"/>
</dbReference>
<feature type="region of interest" description="Disordered" evidence="1">
    <location>
        <begin position="212"/>
        <end position="244"/>
    </location>
</feature>
<feature type="transmembrane region" description="Helical" evidence="2">
    <location>
        <begin position="163"/>
        <end position="193"/>
    </location>
</feature>
<dbReference type="RefSeq" id="XP_069198171.1">
    <property type="nucleotide sequence ID" value="XM_069345966.1"/>
</dbReference>
<reference evidence="3 4" key="1">
    <citation type="submission" date="2024-07" db="EMBL/GenBank/DDBJ databases">
        <title>Draft sequence of the Neodothiora populina.</title>
        <authorList>
            <person name="Drown D.D."/>
            <person name="Schuette U.S."/>
            <person name="Buechlein A.B."/>
            <person name="Rusch D.R."/>
            <person name="Winton L.W."/>
            <person name="Adams G.A."/>
        </authorList>
    </citation>
    <scope>NUCLEOTIDE SEQUENCE [LARGE SCALE GENOMIC DNA]</scope>
    <source>
        <strain evidence="3 4">CPC 39397</strain>
    </source>
</reference>
<dbReference type="PANTHER" id="PTHR38694:SF1">
    <property type="entry name" value="PEROXIN DOMAIN-CONTAINING PROTEIN"/>
    <property type="match status" value="1"/>
</dbReference>
<dbReference type="Pfam" id="PF11696">
    <property type="entry name" value="DUF3292"/>
    <property type="match status" value="1"/>
</dbReference>
<evidence type="ECO:0000256" key="2">
    <source>
        <dbReference type="SAM" id="Phobius"/>
    </source>
</evidence>